<evidence type="ECO:0000313" key="2">
    <source>
        <dbReference type="Proteomes" id="UP001060170"/>
    </source>
</evidence>
<comment type="caution">
    <text evidence="1">The sequence shown here is derived from an EMBL/GenBank/DDBJ whole genome shotgun (WGS) entry which is preliminary data.</text>
</comment>
<dbReference type="Proteomes" id="UP001060170">
    <property type="component" value="Chromosome 6"/>
</dbReference>
<accession>A0ACC0EJ93</accession>
<name>A0ACC0EJ93_9BASI</name>
<reference evidence="2" key="1">
    <citation type="journal article" date="2018" name="BMC Genomics">
        <title>Genomic insights into host adaptation between the wheat stripe rust pathogen (Puccinia striiformis f. sp. tritici) and the barley stripe rust pathogen (Puccinia striiformis f. sp. hordei).</title>
        <authorList>
            <person name="Xia C."/>
            <person name="Wang M."/>
            <person name="Yin C."/>
            <person name="Cornejo O.E."/>
            <person name="Hulbert S.H."/>
            <person name="Chen X."/>
        </authorList>
    </citation>
    <scope>NUCLEOTIDE SEQUENCE [LARGE SCALE GENOMIC DNA]</scope>
    <source>
        <strain evidence="2">93-210</strain>
    </source>
</reference>
<proteinExistence type="predicted"/>
<evidence type="ECO:0000313" key="1">
    <source>
        <dbReference type="EMBL" id="KAI7953486.1"/>
    </source>
</evidence>
<reference evidence="1 2" key="3">
    <citation type="journal article" date="2022" name="Microbiol. Spectr.">
        <title>Folding features and dynamics of 3D genome architecture in plant fungal pathogens.</title>
        <authorList>
            <person name="Xia C."/>
        </authorList>
    </citation>
    <scope>NUCLEOTIDE SEQUENCE [LARGE SCALE GENOMIC DNA]</scope>
    <source>
        <strain evidence="1 2">93-210</strain>
    </source>
</reference>
<keyword evidence="2" id="KW-1185">Reference proteome</keyword>
<sequence>MLPKKMNLIFALALARLLGSARGHFDSLTDVMHANVLEGLTDCHKSFASTSYGWAKTCVARIGSKLNLGPGITPTSEEEALTDRNLRLIEIHELLDEGSSFFGTVQEQPGWIVDEVPQVNYRRRKVIHRDLESRVKKLGAVFVSDIITTDPVDAEKILNWENNLLRTIDFSYKHRLISLETLRSLFAHPKALQKLAIRTMNHSPNFSTRGIYPNYTVRPNFESMAEYWELLYSVTTLRALDVKSQSLVTYFALADLLKGVLQDSENFTESRKWIETAKRISDHSFPNRLASWFENASKTENSPNKRNQSSGIDLRGLEDEVLKLVELFQMPLQMPGAEYQLVAIFQYICTFNSLDFINTHYGSSLFRKILTRDDDYHQFMNNLELVRNAISLKESLDNVFQYAGLISHGIFDNKERGLKLYPSWEQYYWKRIRSLSDQFTQLYADHINKGLQGRNAILDMILAKSSKEARNLEHTHRNFVSLFSVTNHQKSSSNWI</sequence>
<protein>
    <submittedName>
        <fullName evidence="1">Uncharacterized protein</fullName>
    </submittedName>
</protein>
<dbReference type="EMBL" id="CM045870">
    <property type="protein sequence ID" value="KAI7953486.1"/>
    <property type="molecule type" value="Genomic_DNA"/>
</dbReference>
<gene>
    <name evidence="1" type="ORF">MJO28_006033</name>
</gene>
<organism evidence="1 2">
    <name type="scientific">Puccinia striiformis f. sp. tritici</name>
    <dbReference type="NCBI Taxonomy" id="168172"/>
    <lineage>
        <taxon>Eukaryota</taxon>
        <taxon>Fungi</taxon>
        <taxon>Dikarya</taxon>
        <taxon>Basidiomycota</taxon>
        <taxon>Pucciniomycotina</taxon>
        <taxon>Pucciniomycetes</taxon>
        <taxon>Pucciniales</taxon>
        <taxon>Pucciniaceae</taxon>
        <taxon>Puccinia</taxon>
    </lineage>
</organism>
<reference evidence="2" key="2">
    <citation type="journal article" date="2018" name="Mol. Plant Microbe Interact.">
        <title>Genome sequence resources for the wheat stripe rust pathogen (Puccinia striiformis f. sp. tritici) and the barley stripe rust pathogen (Puccinia striiformis f. sp. hordei).</title>
        <authorList>
            <person name="Xia C."/>
            <person name="Wang M."/>
            <person name="Yin C."/>
            <person name="Cornejo O.E."/>
            <person name="Hulbert S.H."/>
            <person name="Chen X."/>
        </authorList>
    </citation>
    <scope>NUCLEOTIDE SEQUENCE [LARGE SCALE GENOMIC DNA]</scope>
    <source>
        <strain evidence="2">93-210</strain>
    </source>
</reference>